<organism evidence="9 10">
    <name type="scientific">Pseudomonas mangrovi</name>
    <dbReference type="NCBI Taxonomy" id="2161748"/>
    <lineage>
        <taxon>Bacteria</taxon>
        <taxon>Pseudomonadati</taxon>
        <taxon>Pseudomonadota</taxon>
        <taxon>Gammaproteobacteria</taxon>
        <taxon>Pseudomonadales</taxon>
        <taxon>Pseudomonadaceae</taxon>
        <taxon>Pseudomonas</taxon>
    </lineage>
</organism>
<dbReference type="GO" id="GO:0042597">
    <property type="term" value="C:periplasmic space"/>
    <property type="evidence" value="ECO:0007669"/>
    <property type="project" value="UniProtKB-SubCell"/>
</dbReference>
<evidence type="ECO:0000256" key="7">
    <source>
        <dbReference type="SAM" id="SignalP"/>
    </source>
</evidence>
<dbReference type="Gene3D" id="2.30.30.760">
    <property type="match status" value="1"/>
</dbReference>
<evidence type="ECO:0000256" key="4">
    <source>
        <dbReference type="ARBA" id="ARBA00022729"/>
    </source>
</evidence>
<dbReference type="AlphaFoldDB" id="A0A2T5P6D5"/>
<keyword evidence="9" id="KW-0282">Flagellum</keyword>
<evidence type="ECO:0000256" key="2">
    <source>
        <dbReference type="ARBA" id="ARBA00010474"/>
    </source>
</evidence>
<evidence type="ECO:0000256" key="3">
    <source>
        <dbReference type="ARBA" id="ARBA00014754"/>
    </source>
</evidence>
<sequence>MNLKTTFSWLLPSFPKRKPVRLQYLPLLCALEVCLSSAFAATLPSDLIGATEHFLEQSVTEYLQRSEIHGRHEIQVNSLDPRLRLAGCDTPLNVSLESPAQPVGRVTCRVRCEGSSPWTVFVPAQVRLYRQVLVATRPLSRNAPIQPGDVILAERDVGQLTQGYMTNLSQVAGKKLTRSVQTDQVLATTHMVMAEVIRKGDQVVISARSGGISVKMPGEALSDGGAGEQIRVRNTRSQRIVRGRVIGPGAVEVQM</sequence>
<dbReference type="EMBL" id="QASN01000020">
    <property type="protein sequence ID" value="PTU73247.1"/>
    <property type="molecule type" value="Genomic_DNA"/>
</dbReference>
<name>A0A2T5P6D5_9PSED</name>
<evidence type="ECO:0000259" key="8">
    <source>
        <dbReference type="SMART" id="SM00858"/>
    </source>
</evidence>
<dbReference type="CDD" id="cd11614">
    <property type="entry name" value="SAF_CpaB_FlgA_like"/>
    <property type="match status" value="1"/>
</dbReference>
<keyword evidence="4 7" id="KW-0732">Signal</keyword>
<dbReference type="InterPro" id="IPR017585">
    <property type="entry name" value="SAF_FlgA"/>
</dbReference>
<dbReference type="Pfam" id="PF13144">
    <property type="entry name" value="ChapFlgA"/>
    <property type="match status" value="1"/>
</dbReference>
<evidence type="ECO:0000256" key="5">
    <source>
        <dbReference type="ARBA" id="ARBA00022764"/>
    </source>
</evidence>
<dbReference type="PANTHER" id="PTHR36307:SF1">
    <property type="entry name" value="FLAGELLA BASAL BODY P-RING FORMATION PROTEIN FLGA"/>
    <property type="match status" value="1"/>
</dbReference>
<keyword evidence="10" id="KW-1185">Reference proteome</keyword>
<gene>
    <name evidence="9" type="primary">flgA</name>
    <name evidence="9" type="ORF">DBO85_12925</name>
</gene>
<dbReference type="Pfam" id="PF17656">
    <property type="entry name" value="ChapFlgA_N"/>
    <property type="match status" value="1"/>
</dbReference>
<dbReference type="GO" id="GO:0044780">
    <property type="term" value="P:bacterial-type flagellum assembly"/>
    <property type="evidence" value="ECO:0007669"/>
    <property type="project" value="InterPro"/>
</dbReference>
<feature type="domain" description="SAF" evidence="8">
    <location>
        <begin position="130"/>
        <end position="192"/>
    </location>
</feature>
<keyword evidence="5" id="KW-0574">Periplasm</keyword>
<comment type="caution">
    <text evidence="9">The sequence shown here is derived from an EMBL/GenBank/DDBJ whole genome shotgun (WGS) entry which is preliminary data.</text>
</comment>
<dbReference type="OrthoDB" id="1669037at2"/>
<comment type="function">
    <text evidence="6">Involved in the assembly process of the P-ring formation. It may associate with FlgF on the rod constituting a structure essential for the P-ring assembly or may act as a modulator protein for the P-ring assembly.</text>
</comment>
<evidence type="ECO:0000256" key="1">
    <source>
        <dbReference type="ARBA" id="ARBA00004418"/>
    </source>
</evidence>
<feature type="signal peptide" evidence="7">
    <location>
        <begin position="1"/>
        <end position="40"/>
    </location>
</feature>
<accession>A0A2T5P6D5</accession>
<dbReference type="Proteomes" id="UP000244064">
    <property type="component" value="Unassembled WGS sequence"/>
</dbReference>
<evidence type="ECO:0000313" key="10">
    <source>
        <dbReference type="Proteomes" id="UP000244064"/>
    </source>
</evidence>
<dbReference type="NCBIfam" id="TIGR03170">
    <property type="entry name" value="flgA_cterm"/>
    <property type="match status" value="1"/>
</dbReference>
<evidence type="ECO:0000256" key="6">
    <source>
        <dbReference type="ARBA" id="ARBA00025643"/>
    </source>
</evidence>
<dbReference type="InterPro" id="IPR013974">
    <property type="entry name" value="SAF"/>
</dbReference>
<feature type="chain" id="PRO_5015408045" description="Flagella basal body P-ring formation protein FlgA" evidence="7">
    <location>
        <begin position="41"/>
        <end position="255"/>
    </location>
</feature>
<dbReference type="PANTHER" id="PTHR36307">
    <property type="entry name" value="FLAGELLA BASAL BODY P-RING FORMATION PROTEIN FLGA"/>
    <property type="match status" value="1"/>
</dbReference>
<keyword evidence="9" id="KW-0966">Cell projection</keyword>
<comment type="similarity">
    <text evidence="2">Belongs to the FlgA family.</text>
</comment>
<evidence type="ECO:0000313" key="9">
    <source>
        <dbReference type="EMBL" id="PTU73247.1"/>
    </source>
</evidence>
<protein>
    <recommendedName>
        <fullName evidence="3">Flagella basal body P-ring formation protein FlgA</fullName>
    </recommendedName>
</protein>
<comment type="subcellular location">
    <subcellularLocation>
        <location evidence="1">Periplasm</location>
    </subcellularLocation>
</comment>
<dbReference type="Gene3D" id="3.90.1210.10">
    <property type="entry name" value="Antifreeze-like/N-acetylneuraminic acid synthase C-terminal domain"/>
    <property type="match status" value="1"/>
</dbReference>
<dbReference type="RefSeq" id="WP_108107691.1">
    <property type="nucleotide sequence ID" value="NZ_QASN01000020.1"/>
</dbReference>
<dbReference type="InterPro" id="IPR041231">
    <property type="entry name" value="FlgA_N"/>
</dbReference>
<dbReference type="SMART" id="SM00858">
    <property type="entry name" value="SAF"/>
    <property type="match status" value="1"/>
</dbReference>
<keyword evidence="9" id="KW-0969">Cilium</keyword>
<reference evidence="9 10" key="1">
    <citation type="submission" date="2018-04" db="EMBL/GenBank/DDBJ databases">
        <title>Pseudomonas sp. nov., isolated from mangrove soil.</title>
        <authorList>
            <person name="Chen C."/>
        </authorList>
    </citation>
    <scope>NUCLEOTIDE SEQUENCE [LARGE SCALE GENOMIC DNA]</scope>
    <source>
        <strain evidence="9 10">TC-11</strain>
    </source>
</reference>
<dbReference type="InterPro" id="IPR039246">
    <property type="entry name" value="Flagellar_FlgA"/>
</dbReference>
<proteinExistence type="inferred from homology"/>